<name>A0ABR1LN42_9PEZI</name>
<feature type="compositionally biased region" description="Pro residues" evidence="1">
    <location>
        <begin position="68"/>
        <end position="81"/>
    </location>
</feature>
<sequence>MRPQEHLPDAVAGFSISASACQQHLTLSSHQSSPHPLHCCDRNWTWLTRSTTPTYPVAHSLGSFFLPAEPPPPPPPPPPTPKIATTSMQSKQTASSTNLFPTNQPASQPANLPLDTHARHLFAMLSHGLESWPHRTTWSTGRPRPRVRFARNFHLRQSDKGARADGDLSASPAGCSFPGVWGSGYSSTPTSFSLLVPGEHRHGASSSGQSGTRCVRDPFCDVASHGQSTATSGVLQVDHHSTIRVSWLPVCPALLHDARSQAVMGGSVETSLGQSSE</sequence>
<dbReference type="PROSITE" id="PS51257">
    <property type="entry name" value="PROKAR_LIPOPROTEIN"/>
    <property type="match status" value="1"/>
</dbReference>
<reference evidence="2 3" key="1">
    <citation type="submission" date="2024-04" db="EMBL/GenBank/DDBJ databases">
        <title>Phyllosticta paracitricarpa is synonymous to the EU quarantine fungus P. citricarpa based on phylogenomic analyses.</title>
        <authorList>
            <consortium name="Lawrence Berkeley National Laboratory"/>
            <person name="Van Ingen-Buijs V.A."/>
            <person name="Van Westerhoven A.C."/>
            <person name="Haridas S."/>
            <person name="Skiadas P."/>
            <person name="Martin F."/>
            <person name="Groenewald J.Z."/>
            <person name="Crous P.W."/>
            <person name="Seidl M.F."/>
        </authorList>
    </citation>
    <scope>NUCLEOTIDE SEQUENCE [LARGE SCALE GENOMIC DNA]</scope>
    <source>
        <strain evidence="2 3">CBS 122670</strain>
    </source>
</reference>
<protein>
    <submittedName>
        <fullName evidence="2">Uncharacterized protein</fullName>
    </submittedName>
</protein>
<organism evidence="2 3">
    <name type="scientific">Phyllosticta citricarpa</name>
    <dbReference type="NCBI Taxonomy" id="55181"/>
    <lineage>
        <taxon>Eukaryota</taxon>
        <taxon>Fungi</taxon>
        <taxon>Dikarya</taxon>
        <taxon>Ascomycota</taxon>
        <taxon>Pezizomycotina</taxon>
        <taxon>Dothideomycetes</taxon>
        <taxon>Dothideomycetes incertae sedis</taxon>
        <taxon>Botryosphaeriales</taxon>
        <taxon>Phyllostictaceae</taxon>
        <taxon>Phyllosticta</taxon>
    </lineage>
</organism>
<dbReference type="EMBL" id="JBBPDW010000036">
    <property type="protein sequence ID" value="KAK7536624.1"/>
    <property type="molecule type" value="Genomic_DNA"/>
</dbReference>
<proteinExistence type="predicted"/>
<feature type="region of interest" description="Disordered" evidence="1">
    <location>
        <begin position="66"/>
        <end position="106"/>
    </location>
</feature>
<keyword evidence="3" id="KW-1185">Reference proteome</keyword>
<evidence type="ECO:0000313" key="3">
    <source>
        <dbReference type="Proteomes" id="UP001365128"/>
    </source>
</evidence>
<evidence type="ECO:0000256" key="1">
    <source>
        <dbReference type="SAM" id="MobiDB-lite"/>
    </source>
</evidence>
<evidence type="ECO:0000313" key="2">
    <source>
        <dbReference type="EMBL" id="KAK7536624.1"/>
    </source>
</evidence>
<gene>
    <name evidence="2" type="ORF">IWX46DRAFT_266823</name>
</gene>
<dbReference type="Proteomes" id="UP001365128">
    <property type="component" value="Unassembled WGS sequence"/>
</dbReference>
<accession>A0ABR1LN42</accession>
<comment type="caution">
    <text evidence="2">The sequence shown here is derived from an EMBL/GenBank/DDBJ whole genome shotgun (WGS) entry which is preliminary data.</text>
</comment>
<feature type="compositionally biased region" description="Polar residues" evidence="1">
    <location>
        <begin position="83"/>
        <end position="106"/>
    </location>
</feature>